<dbReference type="RefSeq" id="WP_188672854.1">
    <property type="nucleotide sequence ID" value="NZ_BMGP01000001.1"/>
</dbReference>
<comment type="subcellular location">
    <subcellularLocation>
        <location evidence="1">Cell membrane</location>
        <topology evidence="1">Multi-pass membrane protein</topology>
    </subcellularLocation>
</comment>
<feature type="domain" description="Type II secretion system protein GspF" evidence="7">
    <location>
        <begin position="16"/>
        <end position="145"/>
    </location>
</feature>
<feature type="transmembrane region" description="Helical" evidence="6">
    <location>
        <begin position="157"/>
        <end position="176"/>
    </location>
</feature>
<dbReference type="PANTHER" id="PTHR35007:SF4">
    <property type="entry name" value="CONSERVED TRANSMEMBRANE PROTEIN-RELATED"/>
    <property type="match status" value="1"/>
</dbReference>
<evidence type="ECO:0000256" key="3">
    <source>
        <dbReference type="ARBA" id="ARBA00022692"/>
    </source>
</evidence>
<evidence type="ECO:0000256" key="1">
    <source>
        <dbReference type="ARBA" id="ARBA00004651"/>
    </source>
</evidence>
<keyword evidence="2" id="KW-1003">Cell membrane</keyword>
<dbReference type="EMBL" id="BMGP01000001">
    <property type="protein sequence ID" value="GGF13249.1"/>
    <property type="molecule type" value="Genomic_DNA"/>
</dbReference>
<evidence type="ECO:0000256" key="5">
    <source>
        <dbReference type="ARBA" id="ARBA00023136"/>
    </source>
</evidence>
<sequence length="313" mass="32571">MRERLSQIDDVSATVHRLAVMLEAGVAPARAWAYLGEGSRTSGVPLITATVATVASAVERGAPIDQAIASAARACDARTRRAWSVIAAAWLVATESGAPLAGCLRDVSRALLELGDVQRSIDVALAAPVSTARLMTFLPLVGLIFGTLLGFDTVATLFTTVPGLVCVGAGVTMLLVSRWWNSLLIRAALPRRFAAGMAVELMAIAMAGGASVSRARSTTSAALVAHQMTEPGDEVRVDAVIDLARRAGVPAAELLRAEGAHARREALTASQKRAASLSVRLMLPLALCVLPAFMLLGVAPLLISVVTSTFTSL</sequence>
<keyword evidence="4 6" id="KW-1133">Transmembrane helix</keyword>
<evidence type="ECO:0000313" key="8">
    <source>
        <dbReference type="EMBL" id="GGF13249.1"/>
    </source>
</evidence>
<keyword evidence="9" id="KW-1185">Reference proteome</keyword>
<dbReference type="AlphaFoldDB" id="A0A917B1G3"/>
<keyword evidence="3 6" id="KW-0812">Transmembrane</keyword>
<dbReference type="Gene3D" id="1.20.81.30">
    <property type="entry name" value="Type II secretion system (T2SS), domain F"/>
    <property type="match status" value="1"/>
</dbReference>
<dbReference type="PANTHER" id="PTHR35007">
    <property type="entry name" value="INTEGRAL MEMBRANE PROTEIN-RELATED"/>
    <property type="match status" value="1"/>
</dbReference>
<dbReference type="InterPro" id="IPR042094">
    <property type="entry name" value="T2SS_GspF_sf"/>
</dbReference>
<protein>
    <recommendedName>
        <fullName evidence="7">Type II secretion system protein GspF domain-containing protein</fullName>
    </recommendedName>
</protein>
<accession>A0A917B1G3</accession>
<dbReference type="Proteomes" id="UP000598775">
    <property type="component" value="Unassembled WGS sequence"/>
</dbReference>
<comment type="caution">
    <text evidence="8">The sequence shown here is derived from an EMBL/GenBank/DDBJ whole genome shotgun (WGS) entry which is preliminary data.</text>
</comment>
<name>A0A917B1G3_9MICO</name>
<dbReference type="InterPro" id="IPR018076">
    <property type="entry name" value="T2SS_GspF_dom"/>
</dbReference>
<evidence type="ECO:0000259" key="7">
    <source>
        <dbReference type="Pfam" id="PF00482"/>
    </source>
</evidence>
<evidence type="ECO:0000313" key="9">
    <source>
        <dbReference type="Proteomes" id="UP000598775"/>
    </source>
</evidence>
<dbReference type="GO" id="GO:0005886">
    <property type="term" value="C:plasma membrane"/>
    <property type="evidence" value="ECO:0007669"/>
    <property type="project" value="UniProtKB-SubCell"/>
</dbReference>
<organism evidence="8 9">
    <name type="scientific">Subtercola lobariae</name>
    <dbReference type="NCBI Taxonomy" id="1588641"/>
    <lineage>
        <taxon>Bacteria</taxon>
        <taxon>Bacillati</taxon>
        <taxon>Actinomycetota</taxon>
        <taxon>Actinomycetes</taxon>
        <taxon>Micrococcales</taxon>
        <taxon>Microbacteriaceae</taxon>
        <taxon>Subtercola</taxon>
    </lineage>
</organism>
<evidence type="ECO:0000256" key="6">
    <source>
        <dbReference type="SAM" id="Phobius"/>
    </source>
</evidence>
<reference evidence="8 9" key="1">
    <citation type="journal article" date="2014" name="Int. J. Syst. Evol. Microbiol.">
        <title>Complete genome sequence of Corynebacterium casei LMG S-19264T (=DSM 44701T), isolated from a smear-ripened cheese.</title>
        <authorList>
            <consortium name="US DOE Joint Genome Institute (JGI-PGF)"/>
            <person name="Walter F."/>
            <person name="Albersmeier A."/>
            <person name="Kalinowski J."/>
            <person name="Ruckert C."/>
        </authorList>
    </citation>
    <scope>NUCLEOTIDE SEQUENCE [LARGE SCALE GENOMIC DNA]</scope>
    <source>
        <strain evidence="8 9">CGMCC 1.12976</strain>
    </source>
</reference>
<evidence type="ECO:0000256" key="4">
    <source>
        <dbReference type="ARBA" id="ARBA00022989"/>
    </source>
</evidence>
<proteinExistence type="predicted"/>
<gene>
    <name evidence="8" type="ORF">GCM10011399_03950</name>
</gene>
<feature type="transmembrane region" description="Helical" evidence="6">
    <location>
        <begin position="134"/>
        <end position="151"/>
    </location>
</feature>
<keyword evidence="5 6" id="KW-0472">Membrane</keyword>
<feature type="transmembrane region" description="Helical" evidence="6">
    <location>
        <begin position="281"/>
        <end position="303"/>
    </location>
</feature>
<evidence type="ECO:0000256" key="2">
    <source>
        <dbReference type="ARBA" id="ARBA00022475"/>
    </source>
</evidence>
<dbReference type="Pfam" id="PF00482">
    <property type="entry name" value="T2SSF"/>
    <property type="match status" value="1"/>
</dbReference>